<reference evidence="2 3" key="1">
    <citation type="submission" date="2019-03" db="EMBL/GenBank/DDBJ databases">
        <authorList>
            <person name="He R.-H."/>
        </authorList>
    </citation>
    <scope>NUCLEOTIDE SEQUENCE [LARGE SCALE GENOMIC DNA]</scope>
    <source>
        <strain evidence="3">SH 714</strain>
    </source>
</reference>
<keyword evidence="3" id="KW-1185">Reference proteome</keyword>
<proteinExistence type="predicted"/>
<name>A0A4Y8IEL2_9BACI</name>
<dbReference type="InterPro" id="IPR035897">
    <property type="entry name" value="Toll_tir_struct_dom_sf"/>
</dbReference>
<dbReference type="Proteomes" id="UP000297975">
    <property type="component" value="Unassembled WGS sequence"/>
</dbReference>
<sequence length="631" mass="71895">MTVFLLHPKLTIGQERKAIDFLEACSNELQEHINISVINNIMALNSIKISKNDIFLFFNRQDQNYSEHVTGFFKNIIAVKNNEEQKSDLFPIAINSETRSPHNLLGHLQSFDITEQLRQRALNENYIDTIAVNLARTIVTRMQPTLAQDSMNLFISHRRLDGEEIAASFCKELRLRAESAFRDLIDIKVGENAQEVIEENLRQSDAVILLDTPKTWESDWIDREIRMALSINIPIVWIKLGEHSPDHNLKTRPSDKPHFNLEGLNPQETNINLDIIDNIIHKAFSISREFASNTFDKLLQLKSLTTEAGFSFTELDQRRMIYQVKVPREGFKYQQRPMTHLVQFYGRVPKNQDIDDFVPALNELGYEPHPQMGPYYDASILLGPMSGSVFQSTVSGQEKCFIDSFDEYIGNIEELKNSSYSNNVTDKGIIISGAFPDCEPEHQQVLTNAIHIFIQMALKKGLTIIFGAHPTFQHLIFDMAKMKYPKKYAEIIHMYISKYFVTESIIEEHKKNATVFPTDNVENDRQKSLTLMRKSMISDKKASALIALGGKTDAQGHSPGVEEEIELARAAGIPVFVIGSVGGHTAQIAKKMQESDWVNTLNHLSNTENKELMLSSDLRMVANKIFKHLDI</sequence>
<accession>A0A4Y8IEL2</accession>
<dbReference type="GO" id="GO:0007165">
    <property type="term" value="P:signal transduction"/>
    <property type="evidence" value="ECO:0007669"/>
    <property type="project" value="InterPro"/>
</dbReference>
<feature type="domain" description="TIR" evidence="1">
    <location>
        <begin position="154"/>
        <end position="245"/>
    </location>
</feature>
<evidence type="ECO:0000259" key="1">
    <source>
        <dbReference type="Pfam" id="PF13676"/>
    </source>
</evidence>
<dbReference type="RefSeq" id="WP_134341443.1">
    <property type="nucleotide sequence ID" value="NZ_SOPW01000024.1"/>
</dbReference>
<comment type="caution">
    <text evidence="2">The sequence shown here is derived from an EMBL/GenBank/DDBJ whole genome shotgun (WGS) entry which is preliminary data.</text>
</comment>
<dbReference type="Pfam" id="PF18180">
    <property type="entry name" value="LD_cluster3"/>
    <property type="match status" value="1"/>
</dbReference>
<dbReference type="AlphaFoldDB" id="A0A4Y8IEL2"/>
<dbReference type="InterPro" id="IPR041197">
    <property type="entry name" value="LD_cluster3"/>
</dbReference>
<organism evidence="2 3">
    <name type="scientific">Filobacillus milosensis</name>
    <dbReference type="NCBI Taxonomy" id="94137"/>
    <lineage>
        <taxon>Bacteria</taxon>
        <taxon>Bacillati</taxon>
        <taxon>Bacillota</taxon>
        <taxon>Bacilli</taxon>
        <taxon>Bacillales</taxon>
        <taxon>Bacillaceae</taxon>
        <taxon>Filobacillus</taxon>
    </lineage>
</organism>
<dbReference type="OrthoDB" id="1937354at2"/>
<dbReference type="InterPro" id="IPR000157">
    <property type="entry name" value="TIR_dom"/>
</dbReference>
<evidence type="ECO:0000313" key="2">
    <source>
        <dbReference type="EMBL" id="TFB13575.1"/>
    </source>
</evidence>
<dbReference type="SUPFAM" id="SSF52200">
    <property type="entry name" value="Toll/Interleukin receptor TIR domain"/>
    <property type="match status" value="1"/>
</dbReference>
<evidence type="ECO:0000313" key="3">
    <source>
        <dbReference type="Proteomes" id="UP000297975"/>
    </source>
</evidence>
<dbReference type="EMBL" id="SOPW01000024">
    <property type="protein sequence ID" value="TFB13575.1"/>
    <property type="molecule type" value="Genomic_DNA"/>
</dbReference>
<keyword evidence="2" id="KW-0675">Receptor</keyword>
<dbReference type="Pfam" id="PF13676">
    <property type="entry name" value="TIR_2"/>
    <property type="match status" value="1"/>
</dbReference>
<gene>
    <name evidence="2" type="ORF">E3U55_15760</name>
</gene>
<protein>
    <submittedName>
        <fullName evidence="2">Toll/interleukin-1 receptor domain-containing protein</fullName>
    </submittedName>
</protein>
<dbReference type="Gene3D" id="3.40.50.10140">
    <property type="entry name" value="Toll/interleukin-1 receptor homology (TIR) domain"/>
    <property type="match status" value="1"/>
</dbReference>